<dbReference type="InterPro" id="IPR009908">
    <property type="entry name" value="Methylamine_util_MauE"/>
</dbReference>
<dbReference type="OrthoDB" id="673785at2"/>
<proteinExistence type="predicted"/>
<dbReference type="STRING" id="1612149.SAMN05216324_1297"/>
<feature type="transmembrane region" description="Helical" evidence="5">
    <location>
        <begin position="74"/>
        <end position="94"/>
    </location>
</feature>
<keyword evidence="3 5" id="KW-1133">Transmembrane helix</keyword>
<evidence type="ECO:0000259" key="6">
    <source>
        <dbReference type="Pfam" id="PF07291"/>
    </source>
</evidence>
<dbReference type="RefSeq" id="WP_139255537.1">
    <property type="nucleotide sequence ID" value="NZ_FPKW01000029.1"/>
</dbReference>
<feature type="transmembrane region" description="Helical" evidence="5">
    <location>
        <begin position="45"/>
        <end position="67"/>
    </location>
</feature>
<dbReference type="EMBL" id="FPKW01000029">
    <property type="protein sequence ID" value="SFZ96885.1"/>
    <property type="molecule type" value="Genomic_DNA"/>
</dbReference>
<accession>A0A1K2IWT7</accession>
<feature type="domain" description="Methylamine utilisation protein MauE" evidence="6">
    <location>
        <begin position="7"/>
        <end position="131"/>
    </location>
</feature>
<evidence type="ECO:0000256" key="2">
    <source>
        <dbReference type="ARBA" id="ARBA00022692"/>
    </source>
</evidence>
<protein>
    <submittedName>
        <fullName evidence="7">Methylamine utilisation protein MauE</fullName>
    </submittedName>
</protein>
<sequence length="142" mass="16244">MKKVKTRVVEFISYFFILLFCYASISKIMDFENFQIQISESPLLSVYAGFIPFAIVVLELIIAGLLCYRKTRNVGMIGSFILMLIFTGYIFYIIQTSENLPCSCGGILEKMSWHQHLYFNIGCVVLSVIALGLNLRYSRPAR</sequence>
<evidence type="ECO:0000256" key="1">
    <source>
        <dbReference type="ARBA" id="ARBA00004141"/>
    </source>
</evidence>
<evidence type="ECO:0000256" key="3">
    <source>
        <dbReference type="ARBA" id="ARBA00022989"/>
    </source>
</evidence>
<dbReference type="AlphaFoldDB" id="A0A1K2IWT7"/>
<evidence type="ECO:0000313" key="7">
    <source>
        <dbReference type="EMBL" id="SFZ96885.1"/>
    </source>
</evidence>
<organism evidence="7 8">
    <name type="scientific">Chryseobacterium limigenitum</name>
    <dbReference type="NCBI Taxonomy" id="1612149"/>
    <lineage>
        <taxon>Bacteria</taxon>
        <taxon>Pseudomonadati</taxon>
        <taxon>Bacteroidota</taxon>
        <taxon>Flavobacteriia</taxon>
        <taxon>Flavobacteriales</taxon>
        <taxon>Weeksellaceae</taxon>
        <taxon>Chryseobacterium group</taxon>
        <taxon>Chryseobacterium</taxon>
    </lineage>
</organism>
<gene>
    <name evidence="7" type="ORF">SAMN05216324_1297</name>
</gene>
<keyword evidence="2 5" id="KW-0812">Transmembrane</keyword>
<dbReference type="Pfam" id="PF07291">
    <property type="entry name" value="MauE"/>
    <property type="match status" value="1"/>
</dbReference>
<keyword evidence="4 5" id="KW-0472">Membrane</keyword>
<dbReference type="GO" id="GO:0030416">
    <property type="term" value="P:methylamine metabolic process"/>
    <property type="evidence" value="ECO:0007669"/>
    <property type="project" value="InterPro"/>
</dbReference>
<feature type="transmembrane region" description="Helical" evidence="5">
    <location>
        <begin position="117"/>
        <end position="137"/>
    </location>
</feature>
<feature type="transmembrane region" description="Helical" evidence="5">
    <location>
        <begin position="7"/>
        <end position="25"/>
    </location>
</feature>
<keyword evidence="8" id="KW-1185">Reference proteome</keyword>
<dbReference type="Proteomes" id="UP000182034">
    <property type="component" value="Unassembled WGS sequence"/>
</dbReference>
<evidence type="ECO:0000256" key="4">
    <source>
        <dbReference type="ARBA" id="ARBA00023136"/>
    </source>
</evidence>
<evidence type="ECO:0000256" key="5">
    <source>
        <dbReference type="SAM" id="Phobius"/>
    </source>
</evidence>
<reference evidence="8" key="1">
    <citation type="submission" date="2016-10" db="EMBL/GenBank/DDBJ databases">
        <authorList>
            <person name="Varghese N."/>
            <person name="Submissions S."/>
        </authorList>
    </citation>
    <scope>NUCLEOTIDE SEQUENCE [LARGE SCALE GENOMIC DNA]</scope>
    <source>
        <strain evidence="8">SUR2</strain>
    </source>
</reference>
<name>A0A1K2IWT7_9FLAO</name>
<dbReference type="GO" id="GO:0016020">
    <property type="term" value="C:membrane"/>
    <property type="evidence" value="ECO:0007669"/>
    <property type="project" value="UniProtKB-SubCell"/>
</dbReference>
<evidence type="ECO:0000313" key="8">
    <source>
        <dbReference type="Proteomes" id="UP000182034"/>
    </source>
</evidence>
<comment type="subcellular location">
    <subcellularLocation>
        <location evidence="1">Membrane</location>
        <topology evidence="1">Multi-pass membrane protein</topology>
    </subcellularLocation>
</comment>